<proteinExistence type="inferred from homology"/>
<dbReference type="Pfam" id="PF02861">
    <property type="entry name" value="Clp_N"/>
    <property type="match status" value="1"/>
</dbReference>
<dbReference type="InterPro" id="IPR001270">
    <property type="entry name" value="ClpA/B"/>
</dbReference>
<dbReference type="GO" id="GO:0042026">
    <property type="term" value="P:protein refolding"/>
    <property type="evidence" value="ECO:0007669"/>
    <property type="project" value="UniProtKB-UniRule"/>
</dbReference>
<dbReference type="PATRIC" id="fig|866536.3.peg.731"/>
<dbReference type="PROSITE" id="PS00871">
    <property type="entry name" value="CLPAB_2"/>
    <property type="match status" value="1"/>
</dbReference>
<dbReference type="STRING" id="866536.Belba_0709"/>
<evidence type="ECO:0000256" key="4">
    <source>
        <dbReference type="ARBA" id="ARBA00022741"/>
    </source>
</evidence>
<comment type="subcellular location">
    <subcellularLocation>
        <location evidence="11">Cytoplasm</location>
    </subcellularLocation>
</comment>
<keyword evidence="6 11" id="KW-0175">Coiled coil</keyword>
<dbReference type="SUPFAM" id="SSF81923">
    <property type="entry name" value="Double Clp-N motif"/>
    <property type="match status" value="1"/>
</dbReference>
<dbReference type="FunFam" id="3.40.50.300:FF:000010">
    <property type="entry name" value="Chaperone clpB 1, putative"/>
    <property type="match status" value="1"/>
</dbReference>
<feature type="domain" description="Clp R" evidence="12">
    <location>
        <begin position="3"/>
        <end position="144"/>
    </location>
</feature>
<dbReference type="InterPro" id="IPR041546">
    <property type="entry name" value="ClpA/ClpB_AAA_lid"/>
</dbReference>
<dbReference type="InterPro" id="IPR018368">
    <property type="entry name" value="ClpA/B_CS1"/>
</dbReference>
<dbReference type="RefSeq" id="WP_014771372.1">
    <property type="nucleotide sequence ID" value="NC_018010.1"/>
</dbReference>
<dbReference type="GO" id="GO:0016887">
    <property type="term" value="F:ATP hydrolysis activity"/>
    <property type="evidence" value="ECO:0007669"/>
    <property type="project" value="InterPro"/>
</dbReference>
<evidence type="ECO:0000256" key="1">
    <source>
        <dbReference type="ARBA" id="ARBA00008675"/>
    </source>
</evidence>
<evidence type="ECO:0000256" key="5">
    <source>
        <dbReference type="ARBA" id="ARBA00022840"/>
    </source>
</evidence>
<dbReference type="InterPro" id="IPR036628">
    <property type="entry name" value="Clp_N_dom_sf"/>
</dbReference>
<dbReference type="CDD" id="cd19499">
    <property type="entry name" value="RecA-like_ClpB_Hsp104-like"/>
    <property type="match status" value="1"/>
</dbReference>
<evidence type="ECO:0000256" key="9">
    <source>
        <dbReference type="PROSITE-ProRule" id="PRU01251"/>
    </source>
</evidence>
<dbReference type="PANTHER" id="PTHR11638:SF18">
    <property type="entry name" value="HEAT SHOCK PROTEIN 104"/>
    <property type="match status" value="1"/>
</dbReference>
<dbReference type="PANTHER" id="PTHR11638">
    <property type="entry name" value="ATP-DEPENDENT CLP PROTEASE"/>
    <property type="match status" value="1"/>
</dbReference>
<dbReference type="Pfam" id="PF10431">
    <property type="entry name" value="ClpB_D2-small"/>
    <property type="match status" value="1"/>
</dbReference>
<evidence type="ECO:0000256" key="8">
    <source>
        <dbReference type="ARBA" id="ARBA00026057"/>
    </source>
</evidence>
<dbReference type="InterPro" id="IPR050130">
    <property type="entry name" value="ClpA_ClpB"/>
</dbReference>
<accession>I3Z295</accession>
<dbReference type="SMART" id="SM01086">
    <property type="entry name" value="ClpB_D2-small"/>
    <property type="match status" value="1"/>
</dbReference>
<dbReference type="OrthoDB" id="9803641at2"/>
<dbReference type="InterPro" id="IPR028299">
    <property type="entry name" value="ClpA/B_CS2"/>
</dbReference>
<dbReference type="CDD" id="cd00009">
    <property type="entry name" value="AAA"/>
    <property type="match status" value="1"/>
</dbReference>
<dbReference type="HOGENOM" id="CLU_005070_4_2_10"/>
<sequence>MDFKQFTIKSQEAIQKAAELTLAEQQQVIEPAHILKGIFSEDENVTDFIFKKLSVNKNLIAQKLEEIIKSFPKISGQQPYLSNSANQVLTKAKDYLKTFGDEFVAIEHLLLAILNGSDKAAQLLKDQGLTEKTLIEAIKELRQGNKVTDQNAESKYRALEKYSKNLNEMAKKGKIDPVIGRDEEIRRVLQILARRTKNNPILLGEPGVGKTAIVEGLAQRIVSGDVPENLKSKTLISLDMGLLVAGAKYKGEFEERLKAVIKEVTDSDGEIILFIDEIHTLIGAGGGGEGAMDAANLLKPALARGELHAIGATTLKEYQKYIEKDKALERRFQSVIVDEPDAADAISILRGIKDKYELHHGVRIKDDAVISAVELSQRYISDRFLPDKAIDLMDEAAAKLRMEIDSLPQELDELNRRIMQLEIEREAIRRENNKDKETVLSKEIADLSEKRQSVKAKWESEKAVITGIRREKENIDKLKLEAEQAERSGDFGKVAEIRYGKIVDSEKKLESFKDQLEEMQQGSPLLKEEVDHEDIAAVVSKWTGIPLSKMIQSEREKLLHLEDELGRRVAGQREAIVALSDAVRRSRSGLQDPKRPIGSFIFMGTTGVGKTELAKALAEYLFNDDNAMVRIDMSEYQERHAVSRLVGAPPGYVGYDEGGQLTEAVRRKPYSVVLLDEIEKAHPDVFNILLQVLDDGRLTDNKGRIANFKNTIIILTTNIGSTLIQERFAEIEEWNKEEILEKTKSEVYDLLKKSVRPEFLNRIDETIMFEPLNRGVIRKIVDIQWREIQKRLEEANIEIDATPEVLDYLGEVGFDPQFGARPLKRTMQRLILNELSKQILSGYIKNDSAVLVDLDAEKQVYFKNIDSVVV</sequence>
<evidence type="ECO:0000256" key="7">
    <source>
        <dbReference type="ARBA" id="ARBA00023186"/>
    </source>
</evidence>
<dbReference type="GO" id="GO:0005524">
    <property type="term" value="F:ATP binding"/>
    <property type="evidence" value="ECO:0007669"/>
    <property type="project" value="UniProtKB-UniRule"/>
</dbReference>
<dbReference type="PROSITE" id="PS00870">
    <property type="entry name" value="CLPAB_1"/>
    <property type="match status" value="1"/>
</dbReference>
<evidence type="ECO:0000256" key="3">
    <source>
        <dbReference type="ARBA" id="ARBA00022737"/>
    </source>
</evidence>
<dbReference type="InterPro" id="IPR003959">
    <property type="entry name" value="ATPase_AAA_core"/>
</dbReference>
<dbReference type="NCBIfam" id="TIGR03346">
    <property type="entry name" value="chaperone_ClpB"/>
    <property type="match status" value="1"/>
</dbReference>
<dbReference type="InterPro" id="IPR003593">
    <property type="entry name" value="AAA+_ATPase"/>
</dbReference>
<dbReference type="InterPro" id="IPR017730">
    <property type="entry name" value="Chaperonin_ClpB"/>
</dbReference>
<keyword evidence="7 10" id="KW-0143">Chaperone</keyword>
<keyword evidence="4 10" id="KW-0547">Nucleotide-binding</keyword>
<keyword evidence="14" id="KW-1185">Reference proteome</keyword>
<organism evidence="13 14">
    <name type="scientific">Belliella baltica (strain DSM 15883 / CIP 108006 / LMG 21964 / BA134)</name>
    <dbReference type="NCBI Taxonomy" id="866536"/>
    <lineage>
        <taxon>Bacteria</taxon>
        <taxon>Pseudomonadati</taxon>
        <taxon>Bacteroidota</taxon>
        <taxon>Cytophagia</taxon>
        <taxon>Cytophagales</taxon>
        <taxon>Cyclobacteriaceae</taxon>
        <taxon>Belliella</taxon>
    </lineage>
</organism>
<dbReference type="InterPro" id="IPR027417">
    <property type="entry name" value="P-loop_NTPase"/>
</dbReference>
<evidence type="ECO:0000313" key="13">
    <source>
        <dbReference type="EMBL" id="AFL83363.1"/>
    </source>
</evidence>
<evidence type="ECO:0000259" key="12">
    <source>
        <dbReference type="PROSITE" id="PS51903"/>
    </source>
</evidence>
<keyword evidence="3 9" id="KW-0677">Repeat</keyword>
<evidence type="ECO:0000256" key="6">
    <source>
        <dbReference type="ARBA" id="ARBA00023054"/>
    </source>
</evidence>
<dbReference type="GO" id="GO:0034605">
    <property type="term" value="P:cellular response to heat"/>
    <property type="evidence" value="ECO:0007669"/>
    <property type="project" value="TreeGrafter"/>
</dbReference>
<dbReference type="GO" id="GO:0005737">
    <property type="term" value="C:cytoplasm"/>
    <property type="evidence" value="ECO:0007669"/>
    <property type="project" value="UniProtKB-SubCell"/>
</dbReference>
<dbReference type="PROSITE" id="PS51903">
    <property type="entry name" value="CLP_R"/>
    <property type="match status" value="1"/>
</dbReference>
<comment type="subunit">
    <text evidence="11">Homohexamer; The oligomerization is ATP-dependent.</text>
</comment>
<dbReference type="Gene3D" id="3.40.50.300">
    <property type="entry name" value="P-loop containing nucleotide triphosphate hydrolases"/>
    <property type="match status" value="3"/>
</dbReference>
<dbReference type="FunFam" id="3.40.50.300:FF:000025">
    <property type="entry name" value="ATP-dependent Clp protease subunit"/>
    <property type="match status" value="1"/>
</dbReference>
<dbReference type="KEGG" id="bbd:Belba_0709"/>
<dbReference type="Proteomes" id="UP000006050">
    <property type="component" value="Chromosome"/>
</dbReference>
<dbReference type="Pfam" id="PF17871">
    <property type="entry name" value="AAA_lid_9"/>
    <property type="match status" value="1"/>
</dbReference>
<keyword evidence="11" id="KW-0346">Stress response</keyword>
<reference evidence="14" key="1">
    <citation type="submission" date="2012-06" db="EMBL/GenBank/DDBJ databases">
        <title>The complete genome of Belliella baltica DSM 15883.</title>
        <authorList>
            <person name="Lucas S."/>
            <person name="Copeland A."/>
            <person name="Lapidus A."/>
            <person name="Goodwin L."/>
            <person name="Pitluck S."/>
            <person name="Peters L."/>
            <person name="Mikhailova N."/>
            <person name="Davenport K."/>
            <person name="Kyrpides N."/>
            <person name="Mavromatis K."/>
            <person name="Pagani I."/>
            <person name="Ivanova N."/>
            <person name="Ovchinnikova G."/>
            <person name="Zeytun A."/>
            <person name="Detter J.C."/>
            <person name="Han C."/>
            <person name="Land M."/>
            <person name="Hauser L."/>
            <person name="Markowitz V."/>
            <person name="Cheng J.-F."/>
            <person name="Hugenholtz P."/>
            <person name="Woyke T."/>
            <person name="Wu D."/>
            <person name="Tindall B."/>
            <person name="Pomrenke H."/>
            <person name="Brambilla E."/>
            <person name="Klenk H.-P."/>
            <person name="Eisen J.A."/>
        </authorList>
    </citation>
    <scope>NUCLEOTIDE SEQUENCE [LARGE SCALE GENOMIC DNA]</scope>
    <source>
        <strain evidence="14">DSM 15883 / CIP 108006 / LMG 21964 / BA134</strain>
    </source>
</reference>
<evidence type="ECO:0000256" key="11">
    <source>
        <dbReference type="RuleBase" id="RU362034"/>
    </source>
</evidence>
<protein>
    <recommendedName>
        <fullName evidence="2 11">Chaperone protein ClpB</fullName>
    </recommendedName>
</protein>
<dbReference type="FunFam" id="3.40.50.300:FF:000120">
    <property type="entry name" value="ATP-dependent chaperone ClpB"/>
    <property type="match status" value="1"/>
</dbReference>
<evidence type="ECO:0000256" key="2">
    <source>
        <dbReference type="ARBA" id="ARBA00017574"/>
    </source>
</evidence>
<keyword evidence="11" id="KW-0963">Cytoplasm</keyword>
<feature type="coiled-coil region" evidence="11">
    <location>
        <begin position="468"/>
        <end position="522"/>
    </location>
</feature>
<gene>
    <name evidence="11" type="primary">clpB</name>
    <name evidence="13" type="ordered locus">Belba_0709</name>
</gene>
<dbReference type="Pfam" id="PF07724">
    <property type="entry name" value="AAA_2"/>
    <property type="match status" value="1"/>
</dbReference>
<dbReference type="Pfam" id="PF00004">
    <property type="entry name" value="AAA"/>
    <property type="match status" value="1"/>
</dbReference>
<dbReference type="EMBL" id="CP003281">
    <property type="protein sequence ID" value="AFL83363.1"/>
    <property type="molecule type" value="Genomic_DNA"/>
</dbReference>
<dbReference type="AlphaFoldDB" id="I3Z295"/>
<comment type="subunit">
    <text evidence="8">Homohexamer. The oligomerization is ATP-dependent.</text>
</comment>
<dbReference type="SUPFAM" id="SSF52540">
    <property type="entry name" value="P-loop containing nucleoside triphosphate hydrolases"/>
    <property type="match status" value="2"/>
</dbReference>
<comment type="similarity">
    <text evidence="1 10">Belongs to the ClpA/ClpB family.</text>
</comment>
<comment type="function">
    <text evidence="11">Part of a stress-induced multi-chaperone system, it is involved in the recovery of the cell from heat-induced damage, in cooperation with DnaK, DnaJ and GrpE.</text>
</comment>
<dbReference type="InterPro" id="IPR019489">
    <property type="entry name" value="Clp_ATPase_C"/>
</dbReference>
<evidence type="ECO:0000256" key="10">
    <source>
        <dbReference type="RuleBase" id="RU004432"/>
    </source>
</evidence>
<dbReference type="eggNOG" id="COG0542">
    <property type="taxonomic scope" value="Bacteria"/>
</dbReference>
<dbReference type="Gene3D" id="1.10.8.60">
    <property type="match status" value="1"/>
</dbReference>
<name>I3Z295_BELBD</name>
<dbReference type="Gene3D" id="1.10.1780.10">
    <property type="entry name" value="Clp, N-terminal domain"/>
    <property type="match status" value="1"/>
</dbReference>
<dbReference type="InterPro" id="IPR004176">
    <property type="entry name" value="Clp_R_N"/>
</dbReference>
<feature type="coiled-coil region" evidence="11">
    <location>
        <begin position="397"/>
        <end position="438"/>
    </location>
</feature>
<evidence type="ECO:0000313" key="14">
    <source>
        <dbReference type="Proteomes" id="UP000006050"/>
    </source>
</evidence>
<dbReference type="PRINTS" id="PR00300">
    <property type="entry name" value="CLPPROTEASEA"/>
</dbReference>
<dbReference type="SMART" id="SM00382">
    <property type="entry name" value="AAA"/>
    <property type="match status" value="2"/>
</dbReference>
<keyword evidence="5 10" id="KW-0067">ATP-binding</keyword>